<dbReference type="InterPro" id="IPR008866">
    <property type="entry name" value="Phage_lambda_GpA-like"/>
</dbReference>
<accession>A0A1H9QET3</accession>
<dbReference type="InterPro" id="IPR051220">
    <property type="entry name" value="TFA_Chaperone"/>
</dbReference>
<dbReference type="GO" id="GO:0016887">
    <property type="term" value="F:ATP hydrolysis activity"/>
    <property type="evidence" value="ECO:0007669"/>
    <property type="project" value="InterPro"/>
</dbReference>
<sequence>MSEWAGKYAFLSAETSADAGKFQAFGYQNGIMDAVTDPTVKQITVMKSARVGYTKILDHVVGYFIHQDPSPQLIVQPRVEDAEDYSRTEIAPMLRDTPVLAEIAGDLKAKDSNQRILKRVFRNGSSVSFVGANSPGGFRRITARIIAFDEVDGYPADGAGNEGDQIALGTKRSESFWNRKIILGSTPTVKGVSRIEKAWAESDQRRYFVPCPHCGHMQVLQWANLHWDKNEEGAPLPETAHFVCEAEECRERIEEHDKPAMIDAGEWRAGKPFNGHAGFHIWAGYSLFPNAAWARLVEEWLRVHKDPALLRTFVNLVLGETWEEGEGVESANLITRAEVYGPDDLPDEVRVITGFCDVQGDRLEAQLIGWGADEECWPFVYEVINQDPAQPQAWKELDALLLRRFVTASGRKIRVGAFGIDTGGHHGAQVYSFCRARKARRIFPTKGRAGKYPMWPTHASKSLKTNDNVWLIGVDAAKEAIYARLAIAPGEDGEHRPGLIHFPTEEGFGPDYFEQLTSERRETRYKAGVPYTVWVLPPGKRNEVLDTFVGALAVRRSLPRRIEQSLEYAVAPDAPSDAEGKPKEAVRNRFFQARPLARMNDPYL</sequence>
<gene>
    <name evidence="3" type="ORF">SAMN05216548_12722</name>
</gene>
<dbReference type="PANTHER" id="PTHR34413:SF2">
    <property type="entry name" value="PROPHAGE TAIL FIBER ASSEMBLY PROTEIN HOMOLOG TFAE-RELATED"/>
    <property type="match status" value="1"/>
</dbReference>
<evidence type="ECO:0000313" key="3">
    <source>
        <dbReference type="EMBL" id="SER58685.1"/>
    </source>
</evidence>
<evidence type="ECO:0000313" key="4">
    <source>
        <dbReference type="Proteomes" id="UP000199647"/>
    </source>
</evidence>
<dbReference type="GO" id="GO:0005524">
    <property type="term" value="F:ATP binding"/>
    <property type="evidence" value="ECO:0007669"/>
    <property type="project" value="InterPro"/>
</dbReference>
<proteinExistence type="inferred from homology"/>
<organism evidence="3 4">
    <name type="scientific">Faunimonas pinastri</name>
    <dbReference type="NCBI Taxonomy" id="1855383"/>
    <lineage>
        <taxon>Bacteria</taxon>
        <taxon>Pseudomonadati</taxon>
        <taxon>Pseudomonadota</taxon>
        <taxon>Alphaproteobacteria</taxon>
        <taxon>Hyphomicrobiales</taxon>
        <taxon>Afifellaceae</taxon>
        <taxon>Faunimonas</taxon>
    </lineage>
</organism>
<dbReference type="InterPro" id="IPR046453">
    <property type="entry name" value="GpA_ATPase"/>
</dbReference>
<keyword evidence="4" id="KW-1185">Reference proteome</keyword>
<dbReference type="InterPro" id="IPR046454">
    <property type="entry name" value="GpA_endonuclease"/>
</dbReference>
<dbReference type="AlphaFoldDB" id="A0A1H9QET3"/>
<evidence type="ECO:0000259" key="2">
    <source>
        <dbReference type="Pfam" id="PF20454"/>
    </source>
</evidence>
<feature type="domain" description="Phage terminase large subunit GpA ATPase" evidence="1">
    <location>
        <begin position="17"/>
        <end position="267"/>
    </location>
</feature>
<dbReference type="STRING" id="1855383.SAMN05216548_12722"/>
<reference evidence="3 4" key="1">
    <citation type="submission" date="2016-10" db="EMBL/GenBank/DDBJ databases">
        <authorList>
            <person name="de Groot N.N."/>
        </authorList>
    </citation>
    <scope>NUCLEOTIDE SEQUENCE [LARGE SCALE GENOMIC DNA]</scope>
    <source>
        <strain evidence="3 4">A52C2</strain>
    </source>
</reference>
<dbReference type="Proteomes" id="UP000199647">
    <property type="component" value="Unassembled WGS sequence"/>
</dbReference>
<dbReference type="EMBL" id="FOFG01000027">
    <property type="protein sequence ID" value="SER58685.1"/>
    <property type="molecule type" value="Genomic_DNA"/>
</dbReference>
<name>A0A1H9QET3_9HYPH</name>
<feature type="domain" description="Terminase large subunit GpA endonuclease" evidence="2">
    <location>
        <begin position="276"/>
        <end position="557"/>
    </location>
</feature>
<evidence type="ECO:0000259" key="1">
    <source>
        <dbReference type="Pfam" id="PF05876"/>
    </source>
</evidence>
<dbReference type="PANTHER" id="PTHR34413">
    <property type="entry name" value="PROPHAGE TAIL FIBER ASSEMBLY PROTEIN HOMOLOG TFAE-RELATED-RELATED"/>
    <property type="match status" value="1"/>
</dbReference>
<dbReference type="HAMAP" id="MF_04144">
    <property type="entry name" value="TERL_LAMBDA"/>
    <property type="match status" value="1"/>
</dbReference>
<dbReference type="GO" id="GO:0004519">
    <property type="term" value="F:endonuclease activity"/>
    <property type="evidence" value="ECO:0007669"/>
    <property type="project" value="InterPro"/>
</dbReference>
<dbReference type="RefSeq" id="WP_238858441.1">
    <property type="nucleotide sequence ID" value="NZ_FOFG01000027.1"/>
</dbReference>
<protein>
    <submittedName>
        <fullName evidence="3">Phage terminase, large subunit GpA</fullName>
    </submittedName>
</protein>
<dbReference type="Pfam" id="PF05876">
    <property type="entry name" value="GpA_ATPase"/>
    <property type="match status" value="1"/>
</dbReference>
<dbReference type="Pfam" id="PF20454">
    <property type="entry name" value="GpA_nuclease"/>
    <property type="match status" value="1"/>
</dbReference>